<dbReference type="EMBL" id="JADGJD010000088">
    <property type="protein sequence ID" value="KAJ3055255.1"/>
    <property type="molecule type" value="Genomic_DNA"/>
</dbReference>
<proteinExistence type="predicted"/>
<evidence type="ECO:0000313" key="3">
    <source>
        <dbReference type="Proteomes" id="UP001212841"/>
    </source>
</evidence>
<keyword evidence="1" id="KW-1133">Transmembrane helix</keyword>
<dbReference type="GO" id="GO:0005737">
    <property type="term" value="C:cytoplasm"/>
    <property type="evidence" value="ECO:0007669"/>
    <property type="project" value="TreeGrafter"/>
</dbReference>
<gene>
    <name evidence="2" type="ORF">HK097_011056</name>
</gene>
<name>A0AAD5X7V5_9FUNG</name>
<keyword evidence="3" id="KW-1185">Reference proteome</keyword>
<feature type="transmembrane region" description="Helical" evidence="1">
    <location>
        <begin position="24"/>
        <end position="40"/>
    </location>
</feature>
<keyword evidence="1" id="KW-0472">Membrane</keyword>
<keyword evidence="1" id="KW-0812">Transmembrane</keyword>
<reference evidence="2" key="1">
    <citation type="submission" date="2020-05" db="EMBL/GenBank/DDBJ databases">
        <title>Phylogenomic resolution of chytrid fungi.</title>
        <authorList>
            <person name="Stajich J.E."/>
            <person name="Amses K."/>
            <person name="Simmons R."/>
            <person name="Seto K."/>
            <person name="Myers J."/>
            <person name="Bonds A."/>
            <person name="Quandt C.A."/>
            <person name="Barry K."/>
            <person name="Liu P."/>
            <person name="Grigoriev I."/>
            <person name="Longcore J.E."/>
            <person name="James T.Y."/>
        </authorList>
    </citation>
    <scope>NUCLEOTIDE SEQUENCE</scope>
    <source>
        <strain evidence="2">JEL0318</strain>
    </source>
</reference>
<accession>A0AAD5X7V5</accession>
<dbReference type="AlphaFoldDB" id="A0AAD5X7V5"/>
<dbReference type="PANTHER" id="PTHR28110:SF1">
    <property type="entry name" value="TRANSMEMBRANE PROTEIN"/>
    <property type="match status" value="1"/>
</dbReference>
<protein>
    <submittedName>
        <fullName evidence="2">Uncharacterized protein</fullName>
    </submittedName>
</protein>
<dbReference type="PANTHER" id="PTHR28110">
    <property type="entry name" value="TRANSMEMBRANE PROTEIN"/>
    <property type="match status" value="1"/>
</dbReference>
<comment type="caution">
    <text evidence="2">The sequence shown here is derived from an EMBL/GenBank/DDBJ whole genome shotgun (WGS) entry which is preliminary data.</text>
</comment>
<dbReference type="Proteomes" id="UP001212841">
    <property type="component" value="Unassembled WGS sequence"/>
</dbReference>
<evidence type="ECO:0000256" key="1">
    <source>
        <dbReference type="SAM" id="Phobius"/>
    </source>
</evidence>
<evidence type="ECO:0000313" key="2">
    <source>
        <dbReference type="EMBL" id="KAJ3055255.1"/>
    </source>
</evidence>
<dbReference type="InterPro" id="IPR055323">
    <property type="entry name" value="C57A10.07/YOR238W"/>
</dbReference>
<organism evidence="2 3">
    <name type="scientific">Rhizophlyctis rosea</name>
    <dbReference type="NCBI Taxonomy" id="64517"/>
    <lineage>
        <taxon>Eukaryota</taxon>
        <taxon>Fungi</taxon>
        <taxon>Fungi incertae sedis</taxon>
        <taxon>Chytridiomycota</taxon>
        <taxon>Chytridiomycota incertae sedis</taxon>
        <taxon>Chytridiomycetes</taxon>
        <taxon>Rhizophlyctidales</taxon>
        <taxon>Rhizophlyctidaceae</taxon>
        <taxon>Rhizophlyctis</taxon>
    </lineage>
</organism>
<sequence>MASSLLPFSTRDTIPFRLKLPTKLIRYLALSSFLLFLYILHHTATSHLTRHQTIPINESYYDDRPPMEPVCLYVPDGEAEGSKGRKCVDTTKLKRLIMVPGHTLFVGKNWKGVAEEANWFLYPYQKGQLPTMLTHIAKGVQLAANDPTALVVFSGYLSVTDYDFCVQVY</sequence>